<dbReference type="PIRSF" id="PIRSF001589">
    <property type="entry name" value="Asn_synthetase_glu-h"/>
    <property type="match status" value="1"/>
</dbReference>
<feature type="active site" description="For GATase activity" evidence="8">
    <location>
        <position position="2"/>
    </location>
</feature>
<feature type="binding site" evidence="9">
    <location>
        <position position="289"/>
    </location>
    <ligand>
        <name>ATP</name>
        <dbReference type="ChEBI" id="CHEBI:30616"/>
    </ligand>
</feature>
<dbReference type="InterPro" id="IPR001962">
    <property type="entry name" value="Asn_synthase"/>
</dbReference>
<keyword evidence="5 9" id="KW-0067">ATP-binding</keyword>
<feature type="binding site" evidence="9">
    <location>
        <begin position="362"/>
        <end position="363"/>
    </location>
    <ligand>
        <name>ATP</name>
        <dbReference type="ChEBI" id="CHEBI:30616"/>
    </ligand>
</feature>
<keyword evidence="8" id="KW-0061">Asparagine biosynthesis</keyword>
<organism evidence="12 13">
    <name type="scientific">Eiseniibacteriota bacterium</name>
    <dbReference type="NCBI Taxonomy" id="2212470"/>
    <lineage>
        <taxon>Bacteria</taxon>
        <taxon>Candidatus Eiseniibacteriota</taxon>
    </lineage>
</organism>
<feature type="site" description="Important for beta-aspartyl-AMP intermediate formation" evidence="10">
    <location>
        <position position="364"/>
    </location>
</feature>
<evidence type="ECO:0000313" key="12">
    <source>
        <dbReference type="EMBL" id="NOT34458.1"/>
    </source>
</evidence>
<evidence type="ECO:0000313" key="13">
    <source>
        <dbReference type="Proteomes" id="UP000580839"/>
    </source>
</evidence>
<dbReference type="Gene3D" id="3.60.20.10">
    <property type="entry name" value="Glutamine Phosphoribosylpyrophosphate, subunit 1, domain 1"/>
    <property type="match status" value="1"/>
</dbReference>
<dbReference type="GO" id="GO:0006529">
    <property type="term" value="P:asparagine biosynthetic process"/>
    <property type="evidence" value="ECO:0007669"/>
    <property type="project" value="UniProtKB-KW"/>
</dbReference>
<keyword evidence="6 8" id="KW-0315">Glutamine amidotransferase</keyword>
<name>A0A849SFD2_UNCEI</name>
<protein>
    <recommendedName>
        <fullName evidence="3">asparagine synthase (glutamine-hydrolyzing)</fullName>
        <ecNumber evidence="3">6.3.5.4</ecNumber>
    </recommendedName>
</protein>
<dbReference type="InterPro" id="IPR051786">
    <property type="entry name" value="ASN_synthetase/amidase"/>
</dbReference>
<dbReference type="InterPro" id="IPR033738">
    <property type="entry name" value="AsnB_N"/>
</dbReference>
<evidence type="ECO:0000256" key="3">
    <source>
        <dbReference type="ARBA" id="ARBA00012737"/>
    </source>
</evidence>
<evidence type="ECO:0000256" key="10">
    <source>
        <dbReference type="PIRSR" id="PIRSR001589-3"/>
    </source>
</evidence>
<dbReference type="GO" id="GO:0005829">
    <property type="term" value="C:cytosol"/>
    <property type="evidence" value="ECO:0007669"/>
    <property type="project" value="TreeGrafter"/>
</dbReference>
<dbReference type="InterPro" id="IPR006426">
    <property type="entry name" value="Asn_synth_AEB"/>
</dbReference>
<dbReference type="PANTHER" id="PTHR43284:SF1">
    <property type="entry name" value="ASPARAGINE SYNTHETASE"/>
    <property type="match status" value="1"/>
</dbReference>
<feature type="domain" description="Glutamine amidotransferase type-2" evidence="11">
    <location>
        <begin position="2"/>
        <end position="214"/>
    </location>
</feature>
<dbReference type="AlphaFoldDB" id="A0A849SFD2"/>
<feature type="binding site" evidence="9">
    <location>
        <position position="101"/>
    </location>
    <ligand>
        <name>L-glutamine</name>
        <dbReference type="ChEBI" id="CHEBI:58359"/>
    </ligand>
</feature>
<evidence type="ECO:0000256" key="9">
    <source>
        <dbReference type="PIRSR" id="PIRSR001589-2"/>
    </source>
</evidence>
<dbReference type="Proteomes" id="UP000580839">
    <property type="component" value="Unassembled WGS sequence"/>
</dbReference>
<dbReference type="InterPro" id="IPR014729">
    <property type="entry name" value="Rossmann-like_a/b/a_fold"/>
</dbReference>
<evidence type="ECO:0000259" key="11">
    <source>
        <dbReference type="PROSITE" id="PS51278"/>
    </source>
</evidence>
<proteinExistence type="inferred from homology"/>
<dbReference type="GO" id="GO:0005524">
    <property type="term" value="F:ATP binding"/>
    <property type="evidence" value="ECO:0007669"/>
    <property type="project" value="UniProtKB-KW"/>
</dbReference>
<dbReference type="CDD" id="cd00712">
    <property type="entry name" value="AsnB"/>
    <property type="match status" value="1"/>
</dbReference>
<evidence type="ECO:0000256" key="5">
    <source>
        <dbReference type="ARBA" id="ARBA00022840"/>
    </source>
</evidence>
<dbReference type="PROSITE" id="PS51278">
    <property type="entry name" value="GATASE_TYPE_2"/>
    <property type="match status" value="1"/>
</dbReference>
<dbReference type="EC" id="6.3.5.4" evidence="3"/>
<sequence>MCGIAGVFHYRSDAPADRGLLQRQALAMRHRGPDDSDVWIDGPVGLAHRRLAIVDLSPGGHQPMPNEDESLWVTYNGELYEWPEIRSTLAARGHRFRGSSDTEALLHLYEEHGDELLHHLRGMFAFGLFDRNRRRLLIARDRLGIKPLYWHDDGQRLVFASELKALLLDPSVPRDLDAQAIAEYLTFQYIPSPRTPWRGVFKLPPAHRLICDANGPRVERYWSLPIEPDRGHSAEYYRERLRALLSEAVRLRLVADVPLGAFLSGGIDSSAVVALMQQAVGSPVKTFSIGFEGFPGGDELEHARRVARHIGTDHQEYVVRPDAAEVLPRLLWQCDEPFADASIIPTYYVSEMARRSVTVALSGDGGDEAYGGYVTYPWARSLAALDDIPLPLRRALERGTRGWPPGSSLRRKLRRLALSVGDRHLEAMSFFPPEELNRVLSREFTSGLAGHDPYAAHRLKHAAAAAAVGDLPALLNLDTQTYMVDDVLHKVDRASMLTSLEVRVPLLDHKVMEFVAGIPFEYKLRGDTTKWILREAVRDLLPPEILARGKQGFGVPLGHWLKGDLGDLARELLLDSRSSRRGWFEAREVERLLRGPGEDERRDRKVWALLCLELWAQCYVDRPRESLDSFAVPSVPSGIRAAAAGR</sequence>
<dbReference type="Pfam" id="PF00733">
    <property type="entry name" value="Asn_synthase"/>
    <property type="match status" value="1"/>
</dbReference>
<dbReference type="InterPro" id="IPR017932">
    <property type="entry name" value="GATase_2_dom"/>
</dbReference>
<evidence type="ECO:0000256" key="7">
    <source>
        <dbReference type="ARBA" id="ARBA00048741"/>
    </source>
</evidence>
<reference evidence="12 13" key="1">
    <citation type="submission" date="2020-04" db="EMBL/GenBank/DDBJ databases">
        <title>Metagenomic profiling of ammonia- and methane-oxidizing microorganisms in a Dutch drinking water treatment plant.</title>
        <authorList>
            <person name="Poghosyan L."/>
            <person name="Leucker S."/>
        </authorList>
    </citation>
    <scope>NUCLEOTIDE SEQUENCE [LARGE SCALE GENOMIC DNA]</scope>
    <source>
        <strain evidence="12">S-RSF-IL-03</strain>
    </source>
</reference>
<comment type="pathway">
    <text evidence="1">Amino-acid biosynthesis; L-asparagine biosynthesis; L-asparagine from L-aspartate (L-Gln route): step 1/1.</text>
</comment>
<comment type="similarity">
    <text evidence="2">Belongs to the asparagine synthetase family.</text>
</comment>
<evidence type="ECO:0000256" key="6">
    <source>
        <dbReference type="ARBA" id="ARBA00022962"/>
    </source>
</evidence>
<comment type="caution">
    <text evidence="12">The sequence shown here is derived from an EMBL/GenBank/DDBJ whole genome shotgun (WGS) entry which is preliminary data.</text>
</comment>
<dbReference type="SUPFAM" id="SSF56235">
    <property type="entry name" value="N-terminal nucleophile aminohydrolases (Ntn hydrolases)"/>
    <property type="match status" value="1"/>
</dbReference>
<dbReference type="Gene3D" id="3.40.50.620">
    <property type="entry name" value="HUPs"/>
    <property type="match status" value="1"/>
</dbReference>
<evidence type="ECO:0000256" key="2">
    <source>
        <dbReference type="ARBA" id="ARBA00005752"/>
    </source>
</evidence>
<keyword evidence="8" id="KW-0028">Amino-acid biosynthesis</keyword>
<dbReference type="EMBL" id="JABFRW010000122">
    <property type="protein sequence ID" value="NOT34458.1"/>
    <property type="molecule type" value="Genomic_DNA"/>
</dbReference>
<dbReference type="PANTHER" id="PTHR43284">
    <property type="entry name" value="ASPARAGINE SYNTHETASE (GLUTAMINE-HYDROLYZING)"/>
    <property type="match status" value="1"/>
</dbReference>
<accession>A0A849SFD2</accession>
<comment type="catalytic activity">
    <reaction evidence="7">
        <text>L-aspartate + L-glutamine + ATP + H2O = L-asparagine + L-glutamate + AMP + diphosphate + H(+)</text>
        <dbReference type="Rhea" id="RHEA:12228"/>
        <dbReference type="ChEBI" id="CHEBI:15377"/>
        <dbReference type="ChEBI" id="CHEBI:15378"/>
        <dbReference type="ChEBI" id="CHEBI:29985"/>
        <dbReference type="ChEBI" id="CHEBI:29991"/>
        <dbReference type="ChEBI" id="CHEBI:30616"/>
        <dbReference type="ChEBI" id="CHEBI:33019"/>
        <dbReference type="ChEBI" id="CHEBI:58048"/>
        <dbReference type="ChEBI" id="CHEBI:58359"/>
        <dbReference type="ChEBI" id="CHEBI:456215"/>
        <dbReference type="EC" id="6.3.5.4"/>
    </reaction>
</comment>
<keyword evidence="12" id="KW-0436">Ligase</keyword>
<dbReference type="SUPFAM" id="SSF52402">
    <property type="entry name" value="Adenine nucleotide alpha hydrolases-like"/>
    <property type="match status" value="1"/>
</dbReference>
<dbReference type="CDD" id="cd01991">
    <property type="entry name" value="Asn_synthase_B_C"/>
    <property type="match status" value="1"/>
</dbReference>
<dbReference type="GO" id="GO:0004066">
    <property type="term" value="F:asparagine synthase (glutamine-hydrolyzing) activity"/>
    <property type="evidence" value="ECO:0007669"/>
    <property type="project" value="UniProtKB-EC"/>
</dbReference>
<gene>
    <name evidence="12" type="primary">asnB</name>
    <name evidence="12" type="ORF">HOP12_09845</name>
</gene>
<keyword evidence="4 9" id="KW-0547">Nucleotide-binding</keyword>
<dbReference type="Pfam" id="PF13537">
    <property type="entry name" value="GATase_7"/>
    <property type="match status" value="1"/>
</dbReference>
<dbReference type="NCBIfam" id="TIGR01536">
    <property type="entry name" value="asn_synth_AEB"/>
    <property type="match status" value="1"/>
</dbReference>
<evidence type="ECO:0000256" key="4">
    <source>
        <dbReference type="ARBA" id="ARBA00022741"/>
    </source>
</evidence>
<evidence type="ECO:0000256" key="1">
    <source>
        <dbReference type="ARBA" id="ARBA00005187"/>
    </source>
</evidence>
<evidence type="ECO:0000256" key="8">
    <source>
        <dbReference type="PIRSR" id="PIRSR001589-1"/>
    </source>
</evidence>
<dbReference type="InterPro" id="IPR029055">
    <property type="entry name" value="Ntn_hydrolases_N"/>
</dbReference>